<reference evidence="2 4" key="1">
    <citation type="journal article" date="2012" name="Nature">
        <title>Algal genomes reveal evolutionary mosaicism and the fate of nucleomorphs.</title>
        <authorList>
            <consortium name="DOE Joint Genome Institute"/>
            <person name="Curtis B.A."/>
            <person name="Tanifuji G."/>
            <person name="Burki F."/>
            <person name="Gruber A."/>
            <person name="Irimia M."/>
            <person name="Maruyama S."/>
            <person name="Arias M.C."/>
            <person name="Ball S.G."/>
            <person name="Gile G.H."/>
            <person name="Hirakawa Y."/>
            <person name="Hopkins J.F."/>
            <person name="Kuo A."/>
            <person name="Rensing S.A."/>
            <person name="Schmutz J."/>
            <person name="Symeonidi A."/>
            <person name="Elias M."/>
            <person name="Eveleigh R.J."/>
            <person name="Herman E.K."/>
            <person name="Klute M.J."/>
            <person name="Nakayama T."/>
            <person name="Obornik M."/>
            <person name="Reyes-Prieto A."/>
            <person name="Armbrust E.V."/>
            <person name="Aves S.J."/>
            <person name="Beiko R.G."/>
            <person name="Coutinho P."/>
            <person name="Dacks J.B."/>
            <person name="Durnford D.G."/>
            <person name="Fast N.M."/>
            <person name="Green B.R."/>
            <person name="Grisdale C.J."/>
            <person name="Hempel F."/>
            <person name="Henrissat B."/>
            <person name="Hoppner M.P."/>
            <person name="Ishida K."/>
            <person name="Kim E."/>
            <person name="Koreny L."/>
            <person name="Kroth P.G."/>
            <person name="Liu Y."/>
            <person name="Malik S.B."/>
            <person name="Maier U.G."/>
            <person name="McRose D."/>
            <person name="Mock T."/>
            <person name="Neilson J.A."/>
            <person name="Onodera N.T."/>
            <person name="Poole A.M."/>
            <person name="Pritham E.J."/>
            <person name="Richards T.A."/>
            <person name="Rocap G."/>
            <person name="Roy S.W."/>
            <person name="Sarai C."/>
            <person name="Schaack S."/>
            <person name="Shirato S."/>
            <person name="Slamovits C.H."/>
            <person name="Spencer D.F."/>
            <person name="Suzuki S."/>
            <person name="Worden A.Z."/>
            <person name="Zauner S."/>
            <person name="Barry K."/>
            <person name="Bell C."/>
            <person name="Bharti A.K."/>
            <person name="Crow J.A."/>
            <person name="Grimwood J."/>
            <person name="Kramer R."/>
            <person name="Lindquist E."/>
            <person name="Lucas S."/>
            <person name="Salamov A."/>
            <person name="McFadden G.I."/>
            <person name="Lane C.E."/>
            <person name="Keeling P.J."/>
            <person name="Gray M.W."/>
            <person name="Grigoriev I.V."/>
            <person name="Archibald J.M."/>
        </authorList>
    </citation>
    <scope>NUCLEOTIDE SEQUENCE</scope>
    <source>
        <strain evidence="2 4">CCMP2712</strain>
    </source>
</reference>
<dbReference type="HOGENOM" id="CLU_1231879_0_0_1"/>
<feature type="region of interest" description="Disordered" evidence="1">
    <location>
        <begin position="1"/>
        <end position="38"/>
    </location>
</feature>
<dbReference type="Proteomes" id="UP000011087">
    <property type="component" value="Unassembled WGS sequence"/>
</dbReference>
<dbReference type="KEGG" id="gtt:GUITHDRAFT_150230"/>
<reference evidence="3" key="3">
    <citation type="submission" date="2016-03" db="UniProtKB">
        <authorList>
            <consortium name="EnsemblProtists"/>
        </authorList>
    </citation>
    <scope>IDENTIFICATION</scope>
</reference>
<feature type="compositionally biased region" description="Polar residues" evidence="1">
    <location>
        <begin position="182"/>
        <end position="196"/>
    </location>
</feature>
<dbReference type="GeneID" id="17310583"/>
<feature type="region of interest" description="Disordered" evidence="1">
    <location>
        <begin position="180"/>
        <end position="203"/>
    </location>
</feature>
<organism evidence="2">
    <name type="scientific">Guillardia theta (strain CCMP2712)</name>
    <name type="common">Cryptophyte</name>
    <dbReference type="NCBI Taxonomy" id="905079"/>
    <lineage>
        <taxon>Eukaryota</taxon>
        <taxon>Cryptophyceae</taxon>
        <taxon>Pyrenomonadales</taxon>
        <taxon>Geminigeraceae</taxon>
        <taxon>Guillardia</taxon>
    </lineage>
</organism>
<gene>
    <name evidence="2" type="ORF">GUITHDRAFT_150230</name>
</gene>
<sequence length="225" mass="24889">MQKEEMVQAGELNKKYGFTTADFPPKAPVPEHGRYGDLASKQIPKLSAKQVKLAMKQDEKSYDQTHHELKLAQGALAAMEKDTLRHHTVAEKGGLRPAKEIEWDKENMIKTTSAKKTVDALSSQLKQRELKLDADVNEMMALQKKAGKSTMGWLGSHILHGLSDRRNAPTSQQMHLLHRTSPHVQTRSTQLRSQHGSPDPAQRGAVSYIKDLASAGLCGMFGVAC</sequence>
<dbReference type="EMBL" id="JH992969">
    <property type="protein sequence ID" value="EKX53594.1"/>
    <property type="molecule type" value="Genomic_DNA"/>
</dbReference>
<proteinExistence type="predicted"/>
<keyword evidence="4" id="KW-1185">Reference proteome</keyword>
<accession>L1JZ40</accession>
<evidence type="ECO:0000313" key="4">
    <source>
        <dbReference type="Proteomes" id="UP000011087"/>
    </source>
</evidence>
<dbReference type="AlphaFoldDB" id="L1JZ40"/>
<evidence type="ECO:0000313" key="2">
    <source>
        <dbReference type="EMBL" id="EKX53594.1"/>
    </source>
</evidence>
<evidence type="ECO:0000313" key="3">
    <source>
        <dbReference type="EnsemblProtists" id="EKX53594"/>
    </source>
</evidence>
<evidence type="ECO:0000256" key="1">
    <source>
        <dbReference type="SAM" id="MobiDB-lite"/>
    </source>
</evidence>
<protein>
    <submittedName>
        <fullName evidence="2 3">Uncharacterized protein</fullName>
    </submittedName>
</protein>
<dbReference type="PaxDb" id="55529-EKX53594"/>
<reference evidence="4" key="2">
    <citation type="submission" date="2012-11" db="EMBL/GenBank/DDBJ databases">
        <authorList>
            <person name="Kuo A."/>
            <person name="Curtis B.A."/>
            <person name="Tanifuji G."/>
            <person name="Burki F."/>
            <person name="Gruber A."/>
            <person name="Irimia M."/>
            <person name="Maruyama S."/>
            <person name="Arias M.C."/>
            <person name="Ball S.G."/>
            <person name="Gile G.H."/>
            <person name="Hirakawa Y."/>
            <person name="Hopkins J.F."/>
            <person name="Rensing S.A."/>
            <person name="Schmutz J."/>
            <person name="Symeonidi A."/>
            <person name="Elias M."/>
            <person name="Eveleigh R.J."/>
            <person name="Herman E.K."/>
            <person name="Klute M.J."/>
            <person name="Nakayama T."/>
            <person name="Obornik M."/>
            <person name="Reyes-Prieto A."/>
            <person name="Armbrust E.V."/>
            <person name="Aves S.J."/>
            <person name="Beiko R.G."/>
            <person name="Coutinho P."/>
            <person name="Dacks J.B."/>
            <person name="Durnford D.G."/>
            <person name="Fast N.M."/>
            <person name="Green B.R."/>
            <person name="Grisdale C."/>
            <person name="Hempe F."/>
            <person name="Henrissat B."/>
            <person name="Hoppner M.P."/>
            <person name="Ishida K.-I."/>
            <person name="Kim E."/>
            <person name="Koreny L."/>
            <person name="Kroth P.G."/>
            <person name="Liu Y."/>
            <person name="Malik S.-B."/>
            <person name="Maier U.G."/>
            <person name="McRose D."/>
            <person name="Mock T."/>
            <person name="Neilson J.A."/>
            <person name="Onodera N.T."/>
            <person name="Poole A.M."/>
            <person name="Pritham E.J."/>
            <person name="Richards T.A."/>
            <person name="Rocap G."/>
            <person name="Roy S.W."/>
            <person name="Sarai C."/>
            <person name="Schaack S."/>
            <person name="Shirato S."/>
            <person name="Slamovits C.H."/>
            <person name="Spencer D.F."/>
            <person name="Suzuki S."/>
            <person name="Worden A.Z."/>
            <person name="Zauner S."/>
            <person name="Barry K."/>
            <person name="Bell C."/>
            <person name="Bharti A.K."/>
            <person name="Crow J.A."/>
            <person name="Grimwood J."/>
            <person name="Kramer R."/>
            <person name="Lindquist E."/>
            <person name="Lucas S."/>
            <person name="Salamov A."/>
            <person name="McFadden G.I."/>
            <person name="Lane C.E."/>
            <person name="Keeling P.J."/>
            <person name="Gray M.W."/>
            <person name="Grigoriev I.V."/>
            <person name="Archibald J.M."/>
        </authorList>
    </citation>
    <scope>NUCLEOTIDE SEQUENCE</scope>
    <source>
        <strain evidence="4">CCMP2712</strain>
    </source>
</reference>
<name>L1JZ40_GUITC</name>
<dbReference type="RefSeq" id="XP_005840574.1">
    <property type="nucleotide sequence ID" value="XM_005840517.1"/>
</dbReference>
<dbReference type="EnsemblProtists" id="EKX53594">
    <property type="protein sequence ID" value="EKX53594"/>
    <property type="gene ID" value="GUITHDRAFT_150230"/>
</dbReference>